<proteinExistence type="predicted"/>
<dbReference type="EMBL" id="BQNB010012051">
    <property type="protein sequence ID" value="GJS98526.1"/>
    <property type="molecule type" value="Genomic_DNA"/>
</dbReference>
<protein>
    <submittedName>
        <fullName evidence="1">Uncharacterized protein</fullName>
    </submittedName>
</protein>
<evidence type="ECO:0000313" key="2">
    <source>
        <dbReference type="Proteomes" id="UP001151760"/>
    </source>
</evidence>
<reference evidence="1" key="2">
    <citation type="submission" date="2022-01" db="EMBL/GenBank/DDBJ databases">
        <authorList>
            <person name="Yamashiro T."/>
            <person name="Shiraishi A."/>
            <person name="Satake H."/>
            <person name="Nakayama K."/>
        </authorList>
    </citation>
    <scope>NUCLEOTIDE SEQUENCE</scope>
</reference>
<keyword evidence="2" id="KW-1185">Reference proteome</keyword>
<evidence type="ECO:0000313" key="1">
    <source>
        <dbReference type="EMBL" id="GJS98526.1"/>
    </source>
</evidence>
<dbReference type="Proteomes" id="UP001151760">
    <property type="component" value="Unassembled WGS sequence"/>
</dbReference>
<sequence length="94" mass="10397">MACKVAENPASLCSSPYLDVNSKEGGDIHNIQIVTTAEIEKVKTFEHALLMLIHNKKQSIKTVKKSICENIRLKLMSLKVTRTDAVAKAATSWN</sequence>
<reference evidence="1" key="1">
    <citation type="journal article" date="2022" name="Int. J. Mol. Sci.">
        <title>Draft Genome of Tanacetum Coccineum: Genomic Comparison of Closely Related Tanacetum-Family Plants.</title>
        <authorList>
            <person name="Yamashiro T."/>
            <person name="Shiraishi A."/>
            <person name="Nakayama K."/>
            <person name="Satake H."/>
        </authorList>
    </citation>
    <scope>NUCLEOTIDE SEQUENCE</scope>
</reference>
<name>A0ABQ5AAC3_9ASTR</name>
<gene>
    <name evidence="1" type="ORF">Tco_0819696</name>
</gene>
<accession>A0ABQ5AAC3</accession>
<organism evidence="1 2">
    <name type="scientific">Tanacetum coccineum</name>
    <dbReference type="NCBI Taxonomy" id="301880"/>
    <lineage>
        <taxon>Eukaryota</taxon>
        <taxon>Viridiplantae</taxon>
        <taxon>Streptophyta</taxon>
        <taxon>Embryophyta</taxon>
        <taxon>Tracheophyta</taxon>
        <taxon>Spermatophyta</taxon>
        <taxon>Magnoliopsida</taxon>
        <taxon>eudicotyledons</taxon>
        <taxon>Gunneridae</taxon>
        <taxon>Pentapetalae</taxon>
        <taxon>asterids</taxon>
        <taxon>campanulids</taxon>
        <taxon>Asterales</taxon>
        <taxon>Asteraceae</taxon>
        <taxon>Asteroideae</taxon>
        <taxon>Anthemideae</taxon>
        <taxon>Anthemidinae</taxon>
        <taxon>Tanacetum</taxon>
    </lineage>
</organism>
<comment type="caution">
    <text evidence="1">The sequence shown here is derived from an EMBL/GenBank/DDBJ whole genome shotgun (WGS) entry which is preliminary data.</text>
</comment>